<proteinExistence type="predicted"/>
<organism evidence="2 3">
    <name type="scientific">Mycobacterium avium subsp. hominissuis</name>
    <dbReference type="NCBI Taxonomy" id="439334"/>
    <lineage>
        <taxon>Bacteria</taxon>
        <taxon>Bacillati</taxon>
        <taxon>Actinomycetota</taxon>
        <taxon>Actinomycetes</taxon>
        <taxon>Mycobacteriales</taxon>
        <taxon>Mycobacteriaceae</taxon>
        <taxon>Mycobacterium</taxon>
        <taxon>Mycobacterium avium complex (MAC)</taxon>
    </lineage>
</organism>
<dbReference type="EMBL" id="AP020326">
    <property type="protein sequence ID" value="BBN50206.1"/>
    <property type="molecule type" value="Genomic_DNA"/>
</dbReference>
<dbReference type="AlphaFoldDB" id="A0AAI8X4S0"/>
<name>A0AAI8X4S0_MYCAV</name>
<dbReference type="SUPFAM" id="SSF52980">
    <property type="entry name" value="Restriction endonuclease-like"/>
    <property type="match status" value="1"/>
</dbReference>
<gene>
    <name evidence="2" type="ORF">JPH1_46810</name>
</gene>
<evidence type="ECO:0000259" key="1">
    <source>
        <dbReference type="Pfam" id="PF04480"/>
    </source>
</evidence>
<feature type="domain" description="DUF559" evidence="1">
    <location>
        <begin position="248"/>
        <end position="308"/>
    </location>
</feature>
<protein>
    <recommendedName>
        <fullName evidence="1">DUF559 domain-containing protein</fullName>
    </recommendedName>
</protein>
<dbReference type="Proteomes" id="UP000327362">
    <property type="component" value="Chromosome"/>
</dbReference>
<sequence length="327" mass="35539">MPASGLVYRAERGGYVRPHPGIRAQPPRSAHPPRVCDGEYAGMSPFLGSDALHRGAVTRSQLRTRYRKVFRDVYIAKDAELTPAGKARAAWLSTGATLAGLSAAAIHGTKWLDAAAPAEIVRADRHGQRGILVRSYTLADDEADTASGMRVTTAARTAFDIGCGLPAAKALPILDALLNATGIKPADVVAVADRHRGARGIRRLRASLELADGGAESPQETRLRVLLVRAGLPKPQTQIELRELRVRVDMGWREWKVAVEYDGIQHWDDPYQRAWDIERIALLEAAGWAVIRVSAAMLSRPQVIVERVTAKLAERGAHGRPRASSRA</sequence>
<accession>A0AAI8X4S0</accession>
<dbReference type="Gene3D" id="3.40.960.10">
    <property type="entry name" value="VSR Endonuclease"/>
    <property type="match status" value="1"/>
</dbReference>
<dbReference type="Pfam" id="PF04480">
    <property type="entry name" value="DUF559"/>
    <property type="match status" value="1"/>
</dbReference>
<dbReference type="InterPro" id="IPR007569">
    <property type="entry name" value="DUF559"/>
</dbReference>
<evidence type="ECO:0000313" key="2">
    <source>
        <dbReference type="EMBL" id="BBN50206.1"/>
    </source>
</evidence>
<reference evidence="2 3" key="1">
    <citation type="submission" date="2019-09" db="EMBL/GenBank/DDBJ databases">
        <title>Complete genome sequence of Mycobacterium avium subsp. hominissuis strain JP-H-1.</title>
        <authorList>
            <person name="Kinoshita Y."/>
            <person name="Niwa H."/>
            <person name="Uchida-Fujii E."/>
            <person name="Nukada T."/>
        </authorList>
    </citation>
    <scope>NUCLEOTIDE SEQUENCE [LARGE SCALE GENOMIC DNA]</scope>
    <source>
        <strain evidence="2 3">JP-H-1</strain>
    </source>
</reference>
<evidence type="ECO:0000313" key="3">
    <source>
        <dbReference type="Proteomes" id="UP000327362"/>
    </source>
</evidence>
<dbReference type="InterPro" id="IPR011335">
    <property type="entry name" value="Restrct_endonuc-II-like"/>
</dbReference>